<dbReference type="InterPro" id="IPR041682">
    <property type="entry name" value="AAA_14"/>
</dbReference>
<evidence type="ECO:0000313" key="3">
    <source>
        <dbReference type="EMBL" id="ESL03159.1"/>
    </source>
</evidence>
<evidence type="ECO:0000259" key="1">
    <source>
        <dbReference type="Pfam" id="PF13173"/>
    </source>
</evidence>
<gene>
    <name evidence="3" type="ORF">GCWU0000282_002033</name>
</gene>
<dbReference type="RefSeq" id="WP_023354901.1">
    <property type="nucleotide sequence ID" value="NZ_KI535368.1"/>
</dbReference>
<dbReference type="AlphaFoldDB" id="V2XLX6"/>
<dbReference type="SUPFAM" id="SSF52540">
    <property type="entry name" value="P-loop containing nucleoside triphosphate hydrolases"/>
    <property type="match status" value="1"/>
</dbReference>
<evidence type="ECO:0000313" key="4">
    <source>
        <dbReference type="Proteomes" id="UP000018227"/>
    </source>
</evidence>
<reference evidence="3 4" key="1">
    <citation type="submission" date="2013-06" db="EMBL/GenBank/DDBJ databases">
        <authorList>
            <person name="Weinstock G."/>
            <person name="Sodergren E."/>
            <person name="Clifton S."/>
            <person name="Fulton L."/>
            <person name="Fulton B."/>
            <person name="Courtney L."/>
            <person name="Fronick C."/>
            <person name="Harrison M."/>
            <person name="Strong C."/>
            <person name="Farmer C."/>
            <person name="Delahaunty K."/>
            <person name="Markovic C."/>
            <person name="Hall O."/>
            <person name="Minx P."/>
            <person name="Tomlinson C."/>
            <person name="Mitreva M."/>
            <person name="Nelson J."/>
            <person name="Hou S."/>
            <person name="Wollam A."/>
            <person name="Pepin K.H."/>
            <person name="Johnson M."/>
            <person name="Bhonagiri V."/>
            <person name="Nash W.E."/>
            <person name="Warren W."/>
            <person name="Chinwalla A."/>
            <person name="Mardis E.R."/>
            <person name="Wilson R.K."/>
        </authorList>
    </citation>
    <scope>NUCLEOTIDE SEQUENCE [LARGE SCALE GENOMIC DNA]</scope>
    <source>
        <strain evidence="3 4">ATCC 51271</strain>
    </source>
</reference>
<evidence type="ECO:0000259" key="2">
    <source>
        <dbReference type="Pfam" id="PF13635"/>
    </source>
</evidence>
<protein>
    <submittedName>
        <fullName evidence="3">Uncharacterized protein</fullName>
    </submittedName>
</protein>
<proteinExistence type="predicted"/>
<dbReference type="InterPro" id="IPR027417">
    <property type="entry name" value="P-loop_NTPase"/>
</dbReference>
<feature type="domain" description="DUF4143" evidence="2">
    <location>
        <begin position="180"/>
        <end position="336"/>
    </location>
</feature>
<accession>V2XLX6</accession>
<sequence length="388" mass="43854">MISRKAEKSLIRLASQFPVVGITGPRQSGKSTLAKTVFSNKKYVTFDDITMRKMAESNPNDFIMAFSEGAVIDEAQKVPEIFDAIKLQVDKEKSEPGKFILTGSSQFRLKENITDSLAGRAAFLKLLPFSINELKTAGILPDNPYEVIFSGQYPPLYDEDRNFIREDWYENYIDTYLDLDVRDQINTGNVALFRKFVQICAIHSGQMLSMDGIARDVGVSAPTVKSWLSILEASFIIHFLEPNTNNLGKSIVKTPKLYFVDSGLMCHLLRLASKEDLLLSRYKGAAVETFAVAEMLKHRLNQAKKPNLTFFRDNRGFEVDTIADWDNTFAIEIKSSISPEPKLSANTKKYLELLDDETAKNVVFYLSDISMNIGGTSYVSWRDWEDIL</sequence>
<name>V2XLX6_9FIRM</name>
<dbReference type="eggNOG" id="COG1373">
    <property type="taxonomic scope" value="Bacteria"/>
</dbReference>
<dbReference type="STRING" id="592026.GCWU0000282_002033"/>
<dbReference type="HOGENOM" id="CLU_041527_3_1_9"/>
<dbReference type="InterPro" id="IPR025420">
    <property type="entry name" value="DUF4143"/>
</dbReference>
<comment type="caution">
    <text evidence="3">The sequence shown here is derived from an EMBL/GenBank/DDBJ whole genome shotgun (WGS) entry which is preliminary data.</text>
</comment>
<dbReference type="PANTHER" id="PTHR43566">
    <property type="entry name" value="CONSERVED PROTEIN"/>
    <property type="match status" value="1"/>
</dbReference>
<dbReference type="Pfam" id="PF13173">
    <property type="entry name" value="AAA_14"/>
    <property type="match status" value="1"/>
</dbReference>
<dbReference type="OrthoDB" id="9801684at2"/>
<dbReference type="Pfam" id="PF13635">
    <property type="entry name" value="DUF4143"/>
    <property type="match status" value="1"/>
</dbReference>
<dbReference type="Proteomes" id="UP000018227">
    <property type="component" value="Unassembled WGS sequence"/>
</dbReference>
<dbReference type="PANTHER" id="PTHR43566:SF2">
    <property type="entry name" value="DUF4143 DOMAIN-CONTAINING PROTEIN"/>
    <property type="match status" value="1"/>
</dbReference>
<feature type="domain" description="AAA" evidence="1">
    <location>
        <begin position="17"/>
        <end position="134"/>
    </location>
</feature>
<dbReference type="EMBL" id="ACIL03000013">
    <property type="protein sequence ID" value="ESL03159.1"/>
    <property type="molecule type" value="Genomic_DNA"/>
</dbReference>
<keyword evidence="4" id="KW-1185">Reference proteome</keyword>
<organism evidence="3 4">
    <name type="scientific">Catonella morbi ATCC 51271</name>
    <dbReference type="NCBI Taxonomy" id="592026"/>
    <lineage>
        <taxon>Bacteria</taxon>
        <taxon>Bacillati</taxon>
        <taxon>Bacillota</taxon>
        <taxon>Clostridia</taxon>
        <taxon>Lachnospirales</taxon>
        <taxon>Lachnospiraceae</taxon>
        <taxon>Catonella</taxon>
    </lineage>
</organism>